<dbReference type="EMBL" id="SPRX01000009">
    <property type="protein sequence ID" value="TIC67972.1"/>
    <property type="molecule type" value="Genomic_DNA"/>
</dbReference>
<evidence type="ECO:0000313" key="2">
    <source>
        <dbReference type="EMBL" id="TIC67972.1"/>
    </source>
</evidence>
<reference evidence="3 4" key="1">
    <citation type="submission" date="2019-03" db="EMBL/GenBank/DDBJ databases">
        <title>Sequencing 25 genomes of Wallemia mellicola.</title>
        <authorList>
            <person name="Gostincar C."/>
        </authorList>
    </citation>
    <scope>NUCLEOTIDE SEQUENCE [LARGE SCALE GENOMIC DNA]</scope>
    <source>
        <strain evidence="2 4">EXF-757</strain>
        <strain evidence="1 3">EXF-8738</strain>
    </source>
</reference>
<evidence type="ECO:0000313" key="1">
    <source>
        <dbReference type="EMBL" id="TIC31283.1"/>
    </source>
</evidence>
<dbReference type="AlphaFoldDB" id="A0A4T0L8S8"/>
<dbReference type="EMBL" id="SPRO01000013">
    <property type="protein sequence ID" value="TIC31283.1"/>
    <property type="molecule type" value="Genomic_DNA"/>
</dbReference>
<dbReference type="Proteomes" id="UP000305647">
    <property type="component" value="Unassembled WGS sequence"/>
</dbReference>
<evidence type="ECO:0000313" key="3">
    <source>
        <dbReference type="Proteomes" id="UP000305647"/>
    </source>
</evidence>
<organism evidence="2 4">
    <name type="scientific">Wallemia mellicola</name>
    <dbReference type="NCBI Taxonomy" id="1708541"/>
    <lineage>
        <taxon>Eukaryota</taxon>
        <taxon>Fungi</taxon>
        <taxon>Dikarya</taxon>
        <taxon>Basidiomycota</taxon>
        <taxon>Wallemiomycotina</taxon>
        <taxon>Wallemiomycetes</taxon>
        <taxon>Wallemiales</taxon>
        <taxon>Wallemiaceae</taxon>
        <taxon>Wallemia</taxon>
    </lineage>
</organism>
<proteinExistence type="predicted"/>
<accession>A0A4T0L8S8</accession>
<gene>
    <name evidence="2" type="ORF">E3Q01_01029</name>
    <name evidence="1" type="ORF">E3Q10_01656</name>
</gene>
<sequence length="246" mass="29318">MNKRQLNTFEKHTPSNYKSQLSSENYNTLLTGHLPPDVALFDQGSDVTYTCRLDLLTNVRQLNTPERFSTISGDVKSSLVGTMHLNLGYRNGTINWIEKEAYYSPHYTSTILSKKLLEKYNLYLFYKPPYRATFHNSRNEELVYDVPLTNGKLLFKLNVYSIYNVPKSFDWSPKFYYNPVTKNNERLFLYAQREYRWYEEILFFATWPLLLWNHLQWEFRDFYPNCPDPTVIVPTGKKYSHYQTVM</sequence>
<comment type="caution">
    <text evidence="2">The sequence shown here is derived from an EMBL/GenBank/DDBJ whole genome shotgun (WGS) entry which is preliminary data.</text>
</comment>
<protein>
    <submittedName>
        <fullName evidence="2">Uncharacterized protein</fullName>
    </submittedName>
</protein>
<evidence type="ECO:0000313" key="4">
    <source>
        <dbReference type="Proteomes" id="UP000310708"/>
    </source>
</evidence>
<name>A0A4T0L8S8_9BASI</name>
<dbReference type="Proteomes" id="UP000310708">
    <property type="component" value="Unassembled WGS sequence"/>
</dbReference>